<reference evidence="2 3" key="1">
    <citation type="submission" date="2021-02" db="EMBL/GenBank/DDBJ databases">
        <title>Taxonomically Unique Crown Gall-Associated Xanthomonas Stains Have Deficiency in Virulence Repertories.</title>
        <authorList>
            <person name="Mafakheri H."/>
            <person name="Taghavi S.M."/>
            <person name="Dimkic I."/>
            <person name="Nemanja K."/>
            <person name="Osdaghi E."/>
        </authorList>
    </citation>
    <scope>NUCLEOTIDE SEQUENCE [LARGE SCALE GENOMIC DNA]</scope>
    <source>
        <strain evidence="2 3">FX4</strain>
    </source>
</reference>
<evidence type="ECO:0000256" key="1">
    <source>
        <dbReference type="SAM" id="MobiDB-lite"/>
    </source>
</evidence>
<dbReference type="RefSeq" id="WP_206229548.1">
    <property type="nucleotide sequence ID" value="NZ_JAFIWB010000007.1"/>
</dbReference>
<evidence type="ECO:0000313" key="2">
    <source>
        <dbReference type="EMBL" id="MBN6102374.1"/>
    </source>
</evidence>
<accession>A0ABS3B2U3</accession>
<protein>
    <submittedName>
        <fullName evidence="2">Uncharacterized protein</fullName>
    </submittedName>
</protein>
<comment type="caution">
    <text evidence="2">The sequence shown here is derived from an EMBL/GenBank/DDBJ whole genome shotgun (WGS) entry which is preliminary data.</text>
</comment>
<dbReference type="EMBL" id="JAFIWB010000007">
    <property type="protein sequence ID" value="MBN6102374.1"/>
    <property type="molecule type" value="Genomic_DNA"/>
</dbReference>
<proteinExistence type="predicted"/>
<feature type="region of interest" description="Disordered" evidence="1">
    <location>
        <begin position="152"/>
        <end position="172"/>
    </location>
</feature>
<name>A0ABS3B2U3_9XANT</name>
<keyword evidence="3" id="KW-1185">Reference proteome</keyword>
<dbReference type="Proteomes" id="UP000695802">
    <property type="component" value="Unassembled WGS sequence"/>
</dbReference>
<gene>
    <name evidence="2" type="ORF">JR064_09370</name>
</gene>
<sequence length="225" mass="24477">MTLVDDLAKKPKDFLSRHVIVVDEEGVISHADFREWRRGGCQQKLDTVAFPPAGVHRFILASAFQNVVLLRPDDGKSGHSMRAHWLPWKSGADTSLDLDADLAPLFFTSELTGCRLSFLPDLGNPKKAKVAHLAGNMPCGAVDRNRAERRLFPGATPGTVDTRARRMSMSGGTPYTNSTSSFVIGYATPMGWKFVAQVVTGQMTAADIDLDKAIPIVAPMAKVLN</sequence>
<evidence type="ECO:0000313" key="3">
    <source>
        <dbReference type="Proteomes" id="UP000695802"/>
    </source>
</evidence>
<organism evidence="2 3">
    <name type="scientific">Xanthomonas bonasiae</name>
    <dbReference type="NCBI Taxonomy" id="2810351"/>
    <lineage>
        <taxon>Bacteria</taxon>
        <taxon>Pseudomonadati</taxon>
        <taxon>Pseudomonadota</taxon>
        <taxon>Gammaproteobacteria</taxon>
        <taxon>Lysobacterales</taxon>
        <taxon>Lysobacteraceae</taxon>
        <taxon>Xanthomonas</taxon>
    </lineage>
</organism>